<dbReference type="AlphaFoldDB" id="A0A2I0J0C9"/>
<dbReference type="STRING" id="22663.A0A2I0J0C9"/>
<evidence type="ECO:0000256" key="1">
    <source>
        <dbReference type="SAM" id="Phobius"/>
    </source>
</evidence>
<keyword evidence="1" id="KW-1133">Transmembrane helix</keyword>
<dbReference type="EMBL" id="PGOL01002217">
    <property type="protein sequence ID" value="PKI49685.1"/>
    <property type="molecule type" value="Genomic_DNA"/>
</dbReference>
<evidence type="ECO:0000259" key="2">
    <source>
        <dbReference type="Pfam" id="PF09335"/>
    </source>
</evidence>
<keyword evidence="4" id="KW-1185">Reference proteome</keyword>
<feature type="transmembrane region" description="Helical" evidence="1">
    <location>
        <begin position="250"/>
        <end position="270"/>
    </location>
</feature>
<feature type="domain" description="VTT" evidence="2">
    <location>
        <begin position="269"/>
        <end position="389"/>
    </location>
</feature>
<gene>
    <name evidence="3" type="ORF">CRG98_029930</name>
</gene>
<comment type="caution">
    <text evidence="3">The sequence shown here is derived from an EMBL/GenBank/DDBJ whole genome shotgun (WGS) entry which is preliminary data.</text>
</comment>
<sequence>MGTHRPSRNKGSHDGHVEALYCNACTGEEVVKQRRALQSCRLYLWTSEAVALRSSMVRSAVMTPSASSAPPVYPISKASSYYLPDKPTSLHSYLQSGSSTNSVVAGSRTALVVAFGKACRIVKKLPSTLIRGAVAAIEVSIVEIERTPQLGVSRFHFVGPRSRPPHSQLGDDGDCKWGLYTCGGRFEPVCERRSRSSKPEEYGGWWWAKVIALCSLAGLFVVVLSKWVGPLIIKKVVIPFTKWETRTLDAPVLAFVIFASIALFPTILLPTSPSMWVAGLSFGYGFGFLLVMAGVAIGITLPYFIGSRFQLKVHKWLEKYPEQASVLRSAGEGSWFHQFKAVMLIRLSPFPYVLFNYAVVAADIAYSPYLLGSLVGTIHEVLLSLYSGILMRALAEAADDKKVLGKPHATFNTFGFCAGLVAMEVKIKAFMEGVDLWEAVAEDYKVAALPDNPTINQIRYHKERVTRKAKAKSCLYVVVSPTTFTRIMRLESAKAIMEYLKEEYDNEQKIRVENVIPCLGIRGKSRGSVRESGDSVECLERCSGARACTFEELGVRGRARHARVACAGGMCGRAGRAAGARLDARAHNCARGSVRLRVHYSSKSTIFTRNEEIN</sequence>
<dbReference type="Pfam" id="PF14223">
    <property type="entry name" value="Retrotran_gag_2"/>
    <property type="match status" value="1"/>
</dbReference>
<accession>A0A2I0J0C9</accession>
<protein>
    <recommendedName>
        <fullName evidence="2">VTT domain-containing protein</fullName>
    </recommendedName>
</protein>
<name>A0A2I0J0C9_PUNGR</name>
<proteinExistence type="predicted"/>
<evidence type="ECO:0000313" key="3">
    <source>
        <dbReference type="EMBL" id="PKI49685.1"/>
    </source>
</evidence>
<dbReference type="PANTHER" id="PTHR46431:SF7">
    <property type="entry name" value="SNARE ASSOCIATED GOLGI PROTEIN FAMILY"/>
    <property type="match status" value="1"/>
</dbReference>
<keyword evidence="1" id="KW-0472">Membrane</keyword>
<dbReference type="PANTHER" id="PTHR46431">
    <property type="entry name" value="EXPRESSED PROTEIN"/>
    <property type="match status" value="1"/>
</dbReference>
<dbReference type="Pfam" id="PF09335">
    <property type="entry name" value="VTT_dom"/>
    <property type="match status" value="1"/>
</dbReference>
<feature type="transmembrane region" description="Helical" evidence="1">
    <location>
        <begin position="205"/>
        <end position="229"/>
    </location>
</feature>
<reference evidence="3 4" key="1">
    <citation type="submission" date="2017-11" db="EMBL/GenBank/DDBJ databases">
        <title>De-novo sequencing of pomegranate (Punica granatum L.) genome.</title>
        <authorList>
            <person name="Akparov Z."/>
            <person name="Amiraslanov A."/>
            <person name="Hajiyeva S."/>
            <person name="Abbasov M."/>
            <person name="Kaur K."/>
            <person name="Hamwieh A."/>
            <person name="Solovyev V."/>
            <person name="Salamov A."/>
            <person name="Braich B."/>
            <person name="Kosarev P."/>
            <person name="Mahmoud A."/>
            <person name="Hajiyev E."/>
            <person name="Babayeva S."/>
            <person name="Izzatullayeva V."/>
            <person name="Mammadov A."/>
            <person name="Mammadov A."/>
            <person name="Sharifova S."/>
            <person name="Ojaghi J."/>
            <person name="Eynullazada K."/>
            <person name="Bayramov B."/>
            <person name="Abdulazimova A."/>
            <person name="Shahmuradov I."/>
        </authorList>
    </citation>
    <scope>NUCLEOTIDE SEQUENCE [LARGE SCALE GENOMIC DNA]</scope>
    <source>
        <strain evidence="4">cv. AG2017</strain>
        <tissue evidence="3">Leaf</tissue>
    </source>
</reference>
<keyword evidence="1" id="KW-0812">Transmembrane</keyword>
<organism evidence="3 4">
    <name type="scientific">Punica granatum</name>
    <name type="common">Pomegranate</name>
    <dbReference type="NCBI Taxonomy" id="22663"/>
    <lineage>
        <taxon>Eukaryota</taxon>
        <taxon>Viridiplantae</taxon>
        <taxon>Streptophyta</taxon>
        <taxon>Embryophyta</taxon>
        <taxon>Tracheophyta</taxon>
        <taxon>Spermatophyta</taxon>
        <taxon>Magnoliopsida</taxon>
        <taxon>eudicotyledons</taxon>
        <taxon>Gunneridae</taxon>
        <taxon>Pentapetalae</taxon>
        <taxon>rosids</taxon>
        <taxon>malvids</taxon>
        <taxon>Myrtales</taxon>
        <taxon>Lythraceae</taxon>
        <taxon>Punica</taxon>
    </lineage>
</organism>
<evidence type="ECO:0000313" key="4">
    <source>
        <dbReference type="Proteomes" id="UP000233551"/>
    </source>
</evidence>
<feature type="transmembrane region" description="Helical" evidence="1">
    <location>
        <begin position="282"/>
        <end position="305"/>
    </location>
</feature>
<dbReference type="InterPro" id="IPR032816">
    <property type="entry name" value="VTT_dom"/>
</dbReference>
<dbReference type="Proteomes" id="UP000233551">
    <property type="component" value="Unassembled WGS sequence"/>
</dbReference>
<feature type="transmembrane region" description="Helical" evidence="1">
    <location>
        <begin position="350"/>
        <end position="371"/>
    </location>
</feature>